<dbReference type="Proteomes" id="UP001501468">
    <property type="component" value="Unassembled WGS sequence"/>
</dbReference>
<feature type="transmembrane region" description="Helical" evidence="1">
    <location>
        <begin position="264"/>
        <end position="285"/>
    </location>
</feature>
<feature type="transmembrane region" description="Helical" evidence="1">
    <location>
        <begin position="186"/>
        <end position="206"/>
    </location>
</feature>
<gene>
    <name evidence="2" type="ORF">GCM10022399_37870</name>
</gene>
<keyword evidence="1" id="KW-0472">Membrane</keyword>
<reference evidence="3" key="1">
    <citation type="journal article" date="2019" name="Int. J. Syst. Evol. Microbiol.">
        <title>The Global Catalogue of Microorganisms (GCM) 10K type strain sequencing project: providing services to taxonomists for standard genome sequencing and annotation.</title>
        <authorList>
            <consortium name="The Broad Institute Genomics Platform"/>
            <consortium name="The Broad Institute Genome Sequencing Center for Infectious Disease"/>
            <person name="Wu L."/>
            <person name="Ma J."/>
        </authorList>
    </citation>
    <scope>NUCLEOTIDE SEQUENCE [LARGE SCALE GENOMIC DNA]</scope>
    <source>
        <strain evidence="3">JCM 17125</strain>
    </source>
</reference>
<feature type="transmembrane region" description="Helical" evidence="1">
    <location>
        <begin position="212"/>
        <end position="231"/>
    </location>
</feature>
<keyword evidence="1" id="KW-1133">Transmembrane helix</keyword>
<feature type="transmembrane region" description="Helical" evidence="1">
    <location>
        <begin position="500"/>
        <end position="522"/>
    </location>
</feature>
<feature type="transmembrane region" description="Helical" evidence="1">
    <location>
        <begin position="427"/>
        <end position="445"/>
    </location>
</feature>
<feature type="transmembrane region" description="Helical" evidence="1">
    <location>
        <begin position="12"/>
        <end position="34"/>
    </location>
</feature>
<keyword evidence="3" id="KW-1185">Reference proteome</keyword>
<comment type="caution">
    <text evidence="2">The sequence shown here is derived from an EMBL/GenBank/DDBJ whole genome shotgun (WGS) entry which is preliminary data.</text>
</comment>
<feature type="transmembrane region" description="Helical" evidence="1">
    <location>
        <begin position="403"/>
        <end position="420"/>
    </location>
</feature>
<feature type="transmembrane region" description="Helical" evidence="1">
    <location>
        <begin position="72"/>
        <end position="99"/>
    </location>
</feature>
<dbReference type="Pfam" id="PF20176">
    <property type="entry name" value="DUF6541"/>
    <property type="match status" value="1"/>
</dbReference>
<feature type="transmembrane region" description="Helical" evidence="1">
    <location>
        <begin position="319"/>
        <end position="337"/>
    </location>
</feature>
<organism evidence="2 3">
    <name type="scientific">Terrabacter ginsenosidimutans</name>
    <dbReference type="NCBI Taxonomy" id="490575"/>
    <lineage>
        <taxon>Bacteria</taxon>
        <taxon>Bacillati</taxon>
        <taxon>Actinomycetota</taxon>
        <taxon>Actinomycetes</taxon>
        <taxon>Micrococcales</taxon>
        <taxon>Intrasporangiaceae</taxon>
        <taxon>Terrabacter</taxon>
    </lineage>
</organism>
<evidence type="ECO:0000313" key="3">
    <source>
        <dbReference type="Proteomes" id="UP001501468"/>
    </source>
</evidence>
<accession>A0ABP7EDH5</accession>
<feature type="transmembrane region" description="Helical" evidence="1">
    <location>
        <begin position="297"/>
        <end position="313"/>
    </location>
</feature>
<evidence type="ECO:0000256" key="1">
    <source>
        <dbReference type="SAM" id="Phobius"/>
    </source>
</evidence>
<feature type="transmembrane region" description="Helical" evidence="1">
    <location>
        <begin position="349"/>
        <end position="369"/>
    </location>
</feature>
<dbReference type="RefSeq" id="WP_344950358.1">
    <property type="nucleotide sequence ID" value="NZ_BAABDC010000008.1"/>
</dbReference>
<dbReference type="EMBL" id="BAABDC010000008">
    <property type="protein sequence ID" value="GAA3717738.1"/>
    <property type="molecule type" value="Genomic_DNA"/>
</dbReference>
<feature type="transmembrane region" description="Helical" evidence="1">
    <location>
        <begin position="40"/>
        <end position="65"/>
    </location>
</feature>
<proteinExistence type="predicted"/>
<protein>
    <submittedName>
        <fullName evidence="2">Uncharacterized protein</fullName>
    </submittedName>
</protein>
<name>A0ABP7EDH5_9MICO</name>
<feature type="transmembrane region" description="Helical" evidence="1">
    <location>
        <begin position="238"/>
        <end position="258"/>
    </location>
</feature>
<feature type="transmembrane region" description="Helical" evidence="1">
    <location>
        <begin position="465"/>
        <end position="488"/>
    </location>
</feature>
<sequence length="669" mass="70197">MLLPGTTGWTDTISVFLTATALVVLPGLAAGLLLRLRPLAALGLAPVLSTTCLSVSAAVASLLGVRWGVGPLLLGTVVMGAVAAGVGALVPRVAASLSARGGWWGRWQERAPGPRFDSVWWSTVASVVLVLVIVLVTIRTELRTPEVLPQGPDTIFHVAAPQWGLENGTLSSFEIGRFNSPTWSGFYPAAFYAFTGTISLLSGASVVVSSSVFVVVLVGVVWPLGCILLALALLGRRVVVVLSAALLSVAFTTFPYLLMGFGVLWPNLLGQAILPAALAALAGVFRPLGRPRYAVADPLRSLLVLVAAVPGVVMAHPNAFVTLCLCGGLLVLGRVIGLAVRQPSWPRRAAVLAAALLAVTAAAAASVAVRSASMFATGAAGPEREPGPALEDLLGFAPRHTRPLHVLAVVVGIGVVVLLWRHRGARWVVPALVTTLALFWLNIAVDSDVVRWFTWPWYNNAVRLHTAAILPAVLAATAGLVAVADLVAHAATRRWGATRGVALGACVALGILVLDAGTQLGAHRHILHRYFHPQPADSWASAAELRSLNELATRLPPKAVVAANPWNGGTYLYVVSGRKLLVPTEKTNTPGDRQLLAASLDRVDTDPQVCAAAMRQQVTYAITGGQPFSWAGNRVEQYAGIDDVGSSPGWRRVAAAAPYTLYERVGCAD</sequence>
<dbReference type="InterPro" id="IPR046671">
    <property type="entry name" value="DUF6541"/>
</dbReference>
<keyword evidence="1" id="KW-0812">Transmembrane</keyword>
<evidence type="ECO:0000313" key="2">
    <source>
        <dbReference type="EMBL" id="GAA3717738.1"/>
    </source>
</evidence>
<feature type="transmembrane region" description="Helical" evidence="1">
    <location>
        <begin position="119"/>
        <end position="138"/>
    </location>
</feature>